<feature type="compositionally biased region" description="Low complexity" evidence="10">
    <location>
        <begin position="72"/>
        <end position="105"/>
    </location>
</feature>
<feature type="compositionally biased region" description="Polar residues" evidence="10">
    <location>
        <begin position="106"/>
        <end position="122"/>
    </location>
</feature>
<evidence type="ECO:0000256" key="1">
    <source>
        <dbReference type="ARBA" id="ARBA00004123"/>
    </source>
</evidence>
<evidence type="ECO:0000313" key="13">
    <source>
        <dbReference type="Proteomes" id="UP000262825"/>
    </source>
</evidence>
<dbReference type="PANTHER" id="PTHR13224">
    <property type="entry name" value="THYROID HORMONE RECEPTOR-ASSOCIATED PROTEIN-RELATED"/>
    <property type="match status" value="1"/>
</dbReference>
<accession>A0A376BD94</accession>
<dbReference type="VEuPathDB" id="FungiDB:SCODWIG_03862"/>
<dbReference type="PANTHER" id="PTHR13224:SF6">
    <property type="entry name" value="MEDIATOR OF RNA POLYMERASE II TRANSCRIPTION SUBUNIT 16"/>
    <property type="match status" value="1"/>
</dbReference>
<dbReference type="AlphaFoldDB" id="A0A376BD94"/>
<keyword evidence="6 9" id="KW-0804">Transcription</keyword>
<proteinExistence type="inferred from homology"/>
<comment type="similarity">
    <text evidence="2 9">Belongs to the Mediator complex subunit 16 family.</text>
</comment>
<dbReference type="Pfam" id="PF11635">
    <property type="entry name" value="Med16_N"/>
    <property type="match status" value="1"/>
</dbReference>
<comment type="subcellular location">
    <subcellularLocation>
        <location evidence="1 9">Nucleus</location>
    </subcellularLocation>
</comment>
<comment type="function">
    <text evidence="9">Component of the Mediator complex, a coactivator involved in the regulated transcription of nearly all RNA polymerase II-dependent genes. Mediator functions as a bridge to convey information from gene-specific regulatory proteins to the basal RNA polymerase II transcription machinery. Mediator is recruited to promoters by direct interactions with regulatory proteins and serves as a scaffold for the assembly of a functional preinitiation complex with RNA polymerase II and the general transcription factors.</text>
</comment>
<organism evidence="12 13">
    <name type="scientific">Saccharomycodes ludwigii</name>
    <dbReference type="NCBI Taxonomy" id="36035"/>
    <lineage>
        <taxon>Eukaryota</taxon>
        <taxon>Fungi</taxon>
        <taxon>Dikarya</taxon>
        <taxon>Ascomycota</taxon>
        <taxon>Saccharomycotina</taxon>
        <taxon>Saccharomycetes</taxon>
        <taxon>Saccharomycodales</taxon>
        <taxon>Saccharomycodaceae</taxon>
        <taxon>Saccharomycodes</taxon>
    </lineage>
</organism>
<dbReference type="EMBL" id="UFAJ01001137">
    <property type="protein sequence ID" value="SSD62100.1"/>
    <property type="molecule type" value="Genomic_DNA"/>
</dbReference>
<evidence type="ECO:0000259" key="11">
    <source>
        <dbReference type="Pfam" id="PF11635"/>
    </source>
</evidence>
<dbReference type="Proteomes" id="UP000262825">
    <property type="component" value="Unassembled WGS sequence"/>
</dbReference>
<evidence type="ECO:0000256" key="2">
    <source>
        <dbReference type="ARBA" id="ARBA00006543"/>
    </source>
</evidence>
<name>A0A376BD94_9ASCO</name>
<reference evidence="13" key="1">
    <citation type="submission" date="2018-06" db="EMBL/GenBank/DDBJ databases">
        <authorList>
            <person name="Guldener U."/>
        </authorList>
    </citation>
    <scope>NUCLEOTIDE SEQUENCE [LARGE SCALE GENOMIC DNA]</scope>
    <source>
        <strain evidence="13">UTAD17</strain>
    </source>
</reference>
<evidence type="ECO:0000256" key="6">
    <source>
        <dbReference type="ARBA" id="ARBA00023163"/>
    </source>
</evidence>
<dbReference type="GO" id="GO:0016592">
    <property type="term" value="C:mediator complex"/>
    <property type="evidence" value="ECO:0007669"/>
    <property type="project" value="InterPro"/>
</dbReference>
<evidence type="ECO:0000313" key="12">
    <source>
        <dbReference type="EMBL" id="SSD62100.1"/>
    </source>
</evidence>
<protein>
    <recommendedName>
        <fullName evidence="3 9">Mediator of RNA polymerase II transcription subunit 16</fullName>
    </recommendedName>
    <alternativeName>
        <fullName evidence="8 9">Mediator complex subunit 16</fullName>
    </alternativeName>
</protein>
<sequence length="598" mass="67193">MFYQLNSSSNLVSWSKNGLILYADKSSPNSNLCLTFLESINGTNWRFHEPQRYVLHAGLYDSLANGSTQSKSNVGSTNTNTTSTSNSTTTASSSATTNAGVSGSAPTSTLPMANNIVSGPQPNNNTDLNATTNNMNNVQFFFDIEKVYWNNWAALPGETAAVFDEVGSLTMLLAGYDKSGPSTLEKLSVVFQDTVYKIHNQIVSLTPVNTENASSNSSTCTSINGGTSNLERKHTKKEYSSSILDFQWIGSQKQVMSSHLNLEQINSNKNKDINNSFTDNDGITKLNFTTCPLFGVFHPQFIKSACVGIRRSGQLDFWYQFSNSKEHKKISVQVNPNFCMENNWLDFAQLAHCAENNCFLISTYCKKLKTFSIFKLSINWNAQQQQMQQQGNNSTFLNDPLLFIEHLFDFSPDIFEKEENNDLMELDKYVLLSRTCEPESDTEILLGYEIIGKNKYIVKRYKLEKKVPSTDFSTILLGSYLNNPIESYQLKHLGDIVFEDTIEDITSYQIQDQVMFRLSNGKVRIFRRTTWKELTYHEEIISDQVSPLEVGFSFSTLPGNIEWCSLSPLGAGLIYKTDRKSTRLNSSHTVVSRMPSSA</sequence>
<evidence type="ECO:0000256" key="5">
    <source>
        <dbReference type="ARBA" id="ARBA00023159"/>
    </source>
</evidence>
<dbReference type="GO" id="GO:0045893">
    <property type="term" value="P:positive regulation of DNA-templated transcription"/>
    <property type="evidence" value="ECO:0007669"/>
    <property type="project" value="TreeGrafter"/>
</dbReference>
<gene>
    <name evidence="9" type="primary">MED16</name>
    <name evidence="12" type="ORF">SCODWIG_03862</name>
</gene>
<evidence type="ECO:0000256" key="7">
    <source>
        <dbReference type="ARBA" id="ARBA00023242"/>
    </source>
</evidence>
<feature type="region of interest" description="Disordered" evidence="10">
    <location>
        <begin position="67"/>
        <end position="123"/>
    </location>
</feature>
<keyword evidence="7 9" id="KW-0539">Nucleus</keyword>
<dbReference type="InterPro" id="IPR048338">
    <property type="entry name" value="Mediator_Med16"/>
</dbReference>
<evidence type="ECO:0000256" key="9">
    <source>
        <dbReference type="RuleBase" id="RU364149"/>
    </source>
</evidence>
<keyword evidence="4 9" id="KW-0805">Transcription regulation</keyword>
<evidence type="ECO:0000256" key="3">
    <source>
        <dbReference type="ARBA" id="ARBA00019614"/>
    </source>
</evidence>
<evidence type="ECO:0000256" key="8">
    <source>
        <dbReference type="ARBA" id="ARBA00032015"/>
    </source>
</evidence>
<evidence type="ECO:0000256" key="4">
    <source>
        <dbReference type="ARBA" id="ARBA00023015"/>
    </source>
</evidence>
<feature type="domain" description="Mediator complex subunit Med16 N-terminal" evidence="11">
    <location>
        <begin position="231"/>
        <end position="538"/>
    </location>
</feature>
<comment type="subunit">
    <text evidence="9">Component of the Mediator complex.</text>
</comment>
<evidence type="ECO:0000256" key="10">
    <source>
        <dbReference type="SAM" id="MobiDB-lite"/>
    </source>
</evidence>
<keyword evidence="5 9" id="KW-0010">Activator</keyword>
<keyword evidence="13" id="KW-1185">Reference proteome</keyword>
<dbReference type="InterPro" id="IPR021665">
    <property type="entry name" value="Mediator_Med16_N"/>
</dbReference>